<evidence type="ECO:0000256" key="11">
    <source>
        <dbReference type="ARBA" id="ARBA00023136"/>
    </source>
</evidence>
<dbReference type="FunFam" id="2.170.130.10:FF:000001">
    <property type="entry name" value="Catecholate siderophore TonB-dependent receptor"/>
    <property type="match status" value="1"/>
</dbReference>
<evidence type="ECO:0000256" key="6">
    <source>
        <dbReference type="ARBA" id="ARBA00022692"/>
    </source>
</evidence>
<dbReference type="PROSITE" id="PS52016">
    <property type="entry name" value="TONB_DEPENDENT_REC_3"/>
    <property type="match status" value="1"/>
</dbReference>
<keyword evidence="5" id="KW-0410">Iron transport</keyword>
<keyword evidence="13 14" id="KW-0998">Cell outer membrane</keyword>
<dbReference type="PANTHER" id="PTHR32552:SF83">
    <property type="entry name" value="BLR3904 PROTEIN"/>
    <property type="match status" value="1"/>
</dbReference>
<evidence type="ECO:0000256" key="4">
    <source>
        <dbReference type="ARBA" id="ARBA00022452"/>
    </source>
</evidence>
<evidence type="ECO:0000256" key="2">
    <source>
        <dbReference type="ARBA" id="ARBA00009810"/>
    </source>
</evidence>
<dbReference type="PANTHER" id="PTHR32552">
    <property type="entry name" value="FERRICHROME IRON RECEPTOR-RELATED"/>
    <property type="match status" value="1"/>
</dbReference>
<comment type="subcellular location">
    <subcellularLocation>
        <location evidence="1 14">Cell outer membrane</location>
        <topology evidence="1 14">Multi-pass membrane protein</topology>
    </subcellularLocation>
</comment>
<dbReference type="Pfam" id="PF07715">
    <property type="entry name" value="Plug"/>
    <property type="match status" value="1"/>
</dbReference>
<evidence type="ECO:0000256" key="10">
    <source>
        <dbReference type="ARBA" id="ARBA00023077"/>
    </source>
</evidence>
<evidence type="ECO:0000256" key="16">
    <source>
        <dbReference type="RuleBase" id="RU003357"/>
    </source>
</evidence>
<dbReference type="InterPro" id="IPR037066">
    <property type="entry name" value="Plug_dom_sf"/>
</dbReference>
<dbReference type="CDD" id="cd01347">
    <property type="entry name" value="ligand_gated_channel"/>
    <property type="match status" value="1"/>
</dbReference>
<protein>
    <submittedName>
        <fullName evidence="20">TonB-dependent receptor</fullName>
    </submittedName>
</protein>
<dbReference type="InterPro" id="IPR036942">
    <property type="entry name" value="Beta-barrel_TonB_sf"/>
</dbReference>
<sequence>MVRAPAPSPIVAAVLATLAAIPALAADPTLTQIDVRAQAERADGPVEGYRAARSATFTKTDTPLKEVPASVTVVPSALMKDQAMQSMADVLRYVPGANVHQGEGNRDQVVLRGNSTNADFYVDGIRDDAQIFRDLYNLERVEVLKGPGGMVFGRGGAGGVVNRVTKQPRFSRVAEAGLTLGDHEQVRANVDLGNQAGERLAWRVNAVAEHARSFREGVSLRRAGINPVLTWSADAATALTVGLEHFEDTRTADRGIPSKNGLPFETGRGTFFGNAQQSEARSTVDSLSAVLEHELAGGVQLKNSFRATGYDKFYQNVYPGSAVNAANTLSIAAYNNANERTNVFNQTDLVATLDAGGMRHTVLGGVELGHQDSRNQRRTGFFGSSAGSIAGIPASNPVATATSFGFRGTDANNRVGSDILGLYAQDQAAFSERWKLVAGLRYDVFKVDFDDRRTTVTPADLQRTDREFSPRLGLIWTPDARATYYASYSYAFLPSGEQLSLATSTADLAPEKSTNLELGARWDLLPSLSLSAAVFRLDKNDVRARDPSGNGQFVKTGQQRTQGVELGLQGNVLPSWQVYAGYAYLDAKVSKSLNTGTDPAATPIPAGRRLALVPRNSLSAWNRFELAAGWGLGLGVVYQGESYASISNAVRLPAFTRFDGALYYGFAGGKARAALNLENLGNRKYQPTADGDNNISQGAPRTARVTLTASF</sequence>
<dbReference type="SUPFAM" id="SSF56935">
    <property type="entry name" value="Porins"/>
    <property type="match status" value="1"/>
</dbReference>
<evidence type="ECO:0000313" key="21">
    <source>
        <dbReference type="Proteomes" id="UP000070433"/>
    </source>
</evidence>
<keyword evidence="8" id="KW-0408">Iron</keyword>
<dbReference type="AlphaFoldDB" id="A0A127JY50"/>
<dbReference type="NCBIfam" id="TIGR01783">
    <property type="entry name" value="TonB-siderophor"/>
    <property type="match status" value="1"/>
</dbReference>
<comment type="similarity">
    <text evidence="2 14 16">Belongs to the TonB-dependent receptor family.</text>
</comment>
<keyword evidence="6 14" id="KW-0812">Transmembrane</keyword>
<dbReference type="InterPro" id="IPR000531">
    <property type="entry name" value="Beta-barrel_TonB"/>
</dbReference>
<gene>
    <name evidence="20" type="ORF">UC35_20995</name>
</gene>
<evidence type="ECO:0000256" key="13">
    <source>
        <dbReference type="ARBA" id="ARBA00023237"/>
    </source>
</evidence>
<dbReference type="InterPro" id="IPR012910">
    <property type="entry name" value="Plug_dom"/>
</dbReference>
<keyword evidence="12 20" id="KW-0675">Receptor</keyword>
<evidence type="ECO:0000259" key="18">
    <source>
        <dbReference type="Pfam" id="PF00593"/>
    </source>
</evidence>
<evidence type="ECO:0000256" key="8">
    <source>
        <dbReference type="ARBA" id="ARBA00023004"/>
    </source>
</evidence>
<feature type="chain" id="PRO_5007449722" evidence="17">
    <location>
        <begin position="26"/>
        <end position="711"/>
    </location>
</feature>
<keyword evidence="10 16" id="KW-0798">TonB box</keyword>
<accession>A0A127JY50</accession>
<dbReference type="GO" id="GO:0015891">
    <property type="term" value="P:siderophore transport"/>
    <property type="evidence" value="ECO:0007669"/>
    <property type="project" value="InterPro"/>
</dbReference>
<dbReference type="GO" id="GO:0009279">
    <property type="term" value="C:cell outer membrane"/>
    <property type="evidence" value="ECO:0007669"/>
    <property type="project" value="UniProtKB-SubCell"/>
</dbReference>
<keyword evidence="9" id="KW-0406">Ion transport</keyword>
<dbReference type="Gene3D" id="2.170.130.10">
    <property type="entry name" value="TonB-dependent receptor, plug domain"/>
    <property type="match status" value="1"/>
</dbReference>
<dbReference type="InterPro" id="IPR039426">
    <property type="entry name" value="TonB-dep_rcpt-like"/>
</dbReference>
<dbReference type="InterPro" id="IPR010917">
    <property type="entry name" value="TonB_rcpt_CS"/>
</dbReference>
<dbReference type="GO" id="GO:0015344">
    <property type="term" value="F:siderophore uptake transmembrane transporter activity"/>
    <property type="evidence" value="ECO:0007669"/>
    <property type="project" value="TreeGrafter"/>
</dbReference>
<dbReference type="Gene3D" id="2.40.170.20">
    <property type="entry name" value="TonB-dependent receptor, beta-barrel domain"/>
    <property type="match status" value="1"/>
</dbReference>
<evidence type="ECO:0000256" key="14">
    <source>
        <dbReference type="PROSITE-ProRule" id="PRU01360"/>
    </source>
</evidence>
<evidence type="ECO:0000256" key="7">
    <source>
        <dbReference type="ARBA" id="ARBA00022729"/>
    </source>
</evidence>
<feature type="signal peptide" evidence="17">
    <location>
        <begin position="1"/>
        <end position="25"/>
    </location>
</feature>
<evidence type="ECO:0000256" key="5">
    <source>
        <dbReference type="ARBA" id="ARBA00022496"/>
    </source>
</evidence>
<dbReference type="Proteomes" id="UP000070433">
    <property type="component" value="Chromosome"/>
</dbReference>
<keyword evidence="21" id="KW-1185">Reference proteome</keyword>
<evidence type="ECO:0000259" key="19">
    <source>
        <dbReference type="Pfam" id="PF07715"/>
    </source>
</evidence>
<feature type="domain" description="TonB-dependent receptor-like beta-barrel" evidence="18">
    <location>
        <begin position="237"/>
        <end position="680"/>
    </location>
</feature>
<evidence type="ECO:0000256" key="15">
    <source>
        <dbReference type="PROSITE-ProRule" id="PRU10144"/>
    </source>
</evidence>
<dbReference type="OrthoDB" id="9790771at2"/>
<feature type="domain" description="TonB-dependent receptor plug" evidence="19">
    <location>
        <begin position="64"/>
        <end position="160"/>
    </location>
</feature>
<dbReference type="Pfam" id="PF00593">
    <property type="entry name" value="TonB_dep_Rec_b-barrel"/>
    <property type="match status" value="1"/>
</dbReference>
<evidence type="ECO:0000256" key="3">
    <source>
        <dbReference type="ARBA" id="ARBA00022448"/>
    </source>
</evidence>
<evidence type="ECO:0000256" key="1">
    <source>
        <dbReference type="ARBA" id="ARBA00004571"/>
    </source>
</evidence>
<dbReference type="PATRIC" id="fig|94132.3.peg.4282"/>
<keyword evidence="7 17" id="KW-0732">Signal</keyword>
<keyword evidence="3 14" id="KW-0813">Transport</keyword>
<evidence type="ECO:0000256" key="17">
    <source>
        <dbReference type="SAM" id="SignalP"/>
    </source>
</evidence>
<evidence type="ECO:0000256" key="12">
    <source>
        <dbReference type="ARBA" id="ARBA00023170"/>
    </source>
</evidence>
<dbReference type="PROSITE" id="PS01156">
    <property type="entry name" value="TONB_DEPENDENT_REC_2"/>
    <property type="match status" value="1"/>
</dbReference>
<dbReference type="RefSeq" id="WP_061503172.1">
    <property type="nucleotide sequence ID" value="NZ_CP010951.1"/>
</dbReference>
<evidence type="ECO:0000256" key="9">
    <source>
        <dbReference type="ARBA" id="ARBA00023065"/>
    </source>
</evidence>
<dbReference type="GO" id="GO:0038023">
    <property type="term" value="F:signaling receptor activity"/>
    <property type="evidence" value="ECO:0007669"/>
    <property type="project" value="InterPro"/>
</dbReference>
<feature type="short sequence motif" description="TonB C-terminal box" evidence="15">
    <location>
        <begin position="694"/>
        <end position="711"/>
    </location>
</feature>
<name>A0A127JY50_9BURK</name>
<proteinExistence type="inferred from homology"/>
<dbReference type="InterPro" id="IPR010105">
    <property type="entry name" value="TonB_sidphr_rcpt"/>
</dbReference>
<keyword evidence="11 14" id="KW-0472">Membrane</keyword>
<dbReference type="EMBL" id="CP010951">
    <property type="protein sequence ID" value="AMO24861.1"/>
    <property type="molecule type" value="Genomic_DNA"/>
</dbReference>
<evidence type="ECO:0000313" key="20">
    <source>
        <dbReference type="EMBL" id="AMO24861.1"/>
    </source>
</evidence>
<organism evidence="20 21">
    <name type="scientific">Ramlibacter tataouinensis</name>
    <dbReference type="NCBI Taxonomy" id="94132"/>
    <lineage>
        <taxon>Bacteria</taxon>
        <taxon>Pseudomonadati</taxon>
        <taxon>Pseudomonadota</taxon>
        <taxon>Betaproteobacteria</taxon>
        <taxon>Burkholderiales</taxon>
        <taxon>Comamonadaceae</taxon>
        <taxon>Ramlibacter</taxon>
    </lineage>
</organism>
<keyword evidence="4 14" id="KW-1134">Transmembrane beta strand</keyword>
<reference evidence="20 21" key="1">
    <citation type="journal article" date="2014" name="Int. J. Syst. Evol. Microbiol.">
        <title>Ramlibacter solisilvae sp. nov., isolated from forest soil, and emended description of the genus Ramlibacter.</title>
        <authorList>
            <person name="Lee H.J."/>
            <person name="Lee S.H."/>
            <person name="Lee S.S."/>
            <person name="Lee J.S."/>
            <person name="Kim Y."/>
            <person name="Kim S.C."/>
            <person name="Jeon C.O."/>
        </authorList>
    </citation>
    <scope>NUCLEOTIDE SEQUENCE [LARGE SCALE GENOMIC DNA]</scope>
    <source>
        <strain evidence="20 21">5-10</strain>
    </source>
</reference>